<sequence>MHDCDKNYNLNLSLRSSLFEDSTESTTTTTHSIEDETSQTKHDIFLLKQIIKMQNDMMNEYEKSIENLNKNSPRSSAESINSECYLELEKKIEQLRNENNRLVLECQKNNNLLVEDIENEKIYVSKNVYEDLIIERKHLKSQYDVYKELFESSEAHVFKLEDMIENLKEENKELLSEIGKLNFGIEKLKEENDTCRIEFDDLIQKLTKKKEEEANYYEIKIQQLVEDKKQAFNDIESLTTTIELMKRNINNKCPVDRMNNNINYFETLNGMSKLIEDLEEKFFSVINLINIYENYSQSFEKQTFLCKENEKIFHETISSTKHLLPSNINVKSLCEEINEIKCKEIYNYNVLSSSQQLTLVESFICLAICLLIYEFYLLIISFF</sequence>
<dbReference type="RefSeq" id="XP_024508827.1">
    <property type="nucleotide sequence ID" value="XM_024643125.1"/>
</dbReference>
<dbReference type="AlphaFoldDB" id="A0A090LIQ8"/>
<keyword evidence="1" id="KW-0175">Coiled coil</keyword>
<keyword evidence="4" id="KW-1185">Reference proteome</keyword>
<keyword evidence="2" id="KW-1133">Transmembrane helix</keyword>
<proteinExistence type="predicted"/>
<evidence type="ECO:0000313" key="4">
    <source>
        <dbReference type="Proteomes" id="UP000035682"/>
    </source>
</evidence>
<organism evidence="3">
    <name type="scientific">Strongyloides ratti</name>
    <name type="common">Parasitic roundworm</name>
    <dbReference type="NCBI Taxonomy" id="34506"/>
    <lineage>
        <taxon>Eukaryota</taxon>
        <taxon>Metazoa</taxon>
        <taxon>Ecdysozoa</taxon>
        <taxon>Nematoda</taxon>
        <taxon>Chromadorea</taxon>
        <taxon>Rhabditida</taxon>
        <taxon>Tylenchina</taxon>
        <taxon>Panagrolaimomorpha</taxon>
        <taxon>Strongyloidoidea</taxon>
        <taxon>Strongyloididae</taxon>
        <taxon>Strongyloides</taxon>
    </lineage>
</organism>
<evidence type="ECO:0000256" key="1">
    <source>
        <dbReference type="SAM" id="Coils"/>
    </source>
</evidence>
<gene>
    <name evidence="3 5 6" type="ORF">SRAE_2000427500</name>
</gene>
<dbReference type="WormBase" id="SRAE_2000427500">
    <property type="protein sequence ID" value="SRP02175"/>
    <property type="gene ID" value="WBGene00264505"/>
</dbReference>
<keyword evidence="2" id="KW-0472">Membrane</keyword>
<dbReference type="WBParaSite" id="SRAE_2000427500.1">
    <property type="protein sequence ID" value="SRAE_2000427500.1"/>
    <property type="gene ID" value="WBGene00264505"/>
</dbReference>
<dbReference type="Proteomes" id="UP000035682">
    <property type="component" value="Unplaced"/>
</dbReference>
<name>A0A090LIQ8_STRRB</name>
<dbReference type="GeneID" id="36381998"/>
<dbReference type="CTD" id="36381998"/>
<reference evidence="5" key="2">
    <citation type="submission" date="2020-12" db="UniProtKB">
        <authorList>
            <consortium name="WormBaseParasite"/>
        </authorList>
    </citation>
    <scope>IDENTIFICATION</scope>
</reference>
<feature type="coiled-coil region" evidence="1">
    <location>
        <begin position="51"/>
        <end position="112"/>
    </location>
</feature>
<feature type="coiled-coil region" evidence="1">
    <location>
        <begin position="150"/>
        <end position="248"/>
    </location>
</feature>
<evidence type="ECO:0000313" key="3">
    <source>
        <dbReference type="EMBL" id="CEF69628.1"/>
    </source>
</evidence>
<dbReference type="EMBL" id="LN609529">
    <property type="protein sequence ID" value="CEF69628.1"/>
    <property type="molecule type" value="Genomic_DNA"/>
</dbReference>
<feature type="transmembrane region" description="Helical" evidence="2">
    <location>
        <begin position="357"/>
        <end position="379"/>
    </location>
</feature>
<keyword evidence="2" id="KW-0812">Transmembrane</keyword>
<evidence type="ECO:0000313" key="5">
    <source>
        <dbReference type="WBParaSite" id="SRAE_2000427500.1"/>
    </source>
</evidence>
<reference evidence="3 4" key="1">
    <citation type="submission" date="2014-09" db="EMBL/GenBank/DDBJ databases">
        <authorList>
            <person name="Martin A.A."/>
        </authorList>
    </citation>
    <scope>NUCLEOTIDE SEQUENCE</scope>
    <source>
        <strain evidence="4">ED321</strain>
        <strain evidence="3">ED321 Heterogonic</strain>
    </source>
</reference>
<evidence type="ECO:0000313" key="6">
    <source>
        <dbReference type="WormBase" id="SRAE_2000427500"/>
    </source>
</evidence>
<evidence type="ECO:0000256" key="2">
    <source>
        <dbReference type="SAM" id="Phobius"/>
    </source>
</evidence>
<protein>
    <submittedName>
        <fullName evidence="3 5">Uncharacterized protein</fullName>
    </submittedName>
</protein>
<accession>A0A090LIQ8</accession>